<protein>
    <submittedName>
        <fullName evidence="3">Non-homologous end-joining DNA ligase</fullName>
    </submittedName>
</protein>
<dbReference type="Proteomes" id="UP001501116">
    <property type="component" value="Unassembled WGS sequence"/>
</dbReference>
<evidence type="ECO:0000256" key="1">
    <source>
        <dbReference type="SAM" id="MobiDB-lite"/>
    </source>
</evidence>
<evidence type="ECO:0000313" key="3">
    <source>
        <dbReference type="EMBL" id="GAA1952575.1"/>
    </source>
</evidence>
<dbReference type="PANTHER" id="PTHR42705">
    <property type="entry name" value="BIFUNCTIONAL NON-HOMOLOGOUS END JOINING PROTEIN LIGD"/>
    <property type="match status" value="1"/>
</dbReference>
<dbReference type="RefSeq" id="WP_344416385.1">
    <property type="nucleotide sequence ID" value="NZ_BAAANN010000007.1"/>
</dbReference>
<gene>
    <name evidence="3" type="primary">ligD_2</name>
    <name evidence="3" type="ORF">GCM10009754_22040</name>
</gene>
<dbReference type="GO" id="GO:0016874">
    <property type="term" value="F:ligase activity"/>
    <property type="evidence" value="ECO:0007669"/>
    <property type="project" value="UniProtKB-KW"/>
</dbReference>
<name>A0ABP5BW42_9PSEU</name>
<dbReference type="Gene3D" id="3.90.920.10">
    <property type="entry name" value="DNA primase, PRIM domain"/>
    <property type="match status" value="1"/>
</dbReference>
<dbReference type="InterPro" id="IPR052171">
    <property type="entry name" value="NHEJ_LigD"/>
</dbReference>
<dbReference type="Pfam" id="PF21686">
    <property type="entry name" value="LigD_Prim-Pol"/>
    <property type="match status" value="1"/>
</dbReference>
<comment type="caution">
    <text evidence="3">The sequence shown here is derived from an EMBL/GenBank/DDBJ whole genome shotgun (WGS) entry which is preliminary data.</text>
</comment>
<feature type="region of interest" description="Disordered" evidence="1">
    <location>
        <begin position="270"/>
        <end position="294"/>
    </location>
</feature>
<sequence>MKAEDVEVSHTGKVFYPEDGLSKGDVIAHYRTVAAAMVPHLRGRPLTLRRYPDGIDGAGWFQKEAPEHFPDWVRVEEMPQRDGGSVHHVVCEDEAALVYLANQATIEFHIWTSTVDSPERPDLMVLDLDPPGGTGTAKLREIARGARDQFAEIGLEVYLQATGGRGFHLVVPLDATADHDLVRTLAREAADKLAERDPEHLTTAQRKDKRGDRVFLDTNRNGYAQTFVAPYSLRARPGAAAATPLDWAELGKAEPGGWPPAKLGKRLARKEDPWRDLHKGGASAEKALRKLRRG</sequence>
<dbReference type="EMBL" id="BAAANN010000007">
    <property type="protein sequence ID" value="GAA1952575.1"/>
    <property type="molecule type" value="Genomic_DNA"/>
</dbReference>
<keyword evidence="4" id="KW-1185">Reference proteome</keyword>
<keyword evidence="3" id="KW-0436">Ligase</keyword>
<proteinExistence type="predicted"/>
<evidence type="ECO:0000259" key="2">
    <source>
        <dbReference type="Pfam" id="PF21686"/>
    </source>
</evidence>
<feature type="domain" description="DNA ligase D polymerase" evidence="2">
    <location>
        <begin position="23"/>
        <end position="274"/>
    </location>
</feature>
<feature type="compositionally biased region" description="Basic and acidic residues" evidence="1">
    <location>
        <begin position="270"/>
        <end position="279"/>
    </location>
</feature>
<dbReference type="PANTHER" id="PTHR42705:SF2">
    <property type="entry name" value="BIFUNCTIONAL NON-HOMOLOGOUS END JOINING PROTEIN LIGD"/>
    <property type="match status" value="1"/>
</dbReference>
<dbReference type="NCBIfam" id="TIGR02778">
    <property type="entry name" value="ligD_pol"/>
    <property type="match status" value="1"/>
</dbReference>
<organism evidence="3 4">
    <name type="scientific">Amycolatopsis minnesotensis</name>
    <dbReference type="NCBI Taxonomy" id="337894"/>
    <lineage>
        <taxon>Bacteria</taxon>
        <taxon>Bacillati</taxon>
        <taxon>Actinomycetota</taxon>
        <taxon>Actinomycetes</taxon>
        <taxon>Pseudonocardiales</taxon>
        <taxon>Pseudonocardiaceae</taxon>
        <taxon>Amycolatopsis</taxon>
    </lineage>
</organism>
<dbReference type="CDD" id="cd04861">
    <property type="entry name" value="LigD_Pol_like"/>
    <property type="match status" value="1"/>
</dbReference>
<evidence type="ECO:0000313" key="4">
    <source>
        <dbReference type="Proteomes" id="UP001501116"/>
    </source>
</evidence>
<accession>A0ABP5BW42</accession>
<dbReference type="InterPro" id="IPR014145">
    <property type="entry name" value="LigD_pol_dom"/>
</dbReference>
<reference evidence="4" key="1">
    <citation type="journal article" date="2019" name="Int. J. Syst. Evol. Microbiol.">
        <title>The Global Catalogue of Microorganisms (GCM) 10K type strain sequencing project: providing services to taxonomists for standard genome sequencing and annotation.</title>
        <authorList>
            <consortium name="The Broad Institute Genomics Platform"/>
            <consortium name="The Broad Institute Genome Sequencing Center for Infectious Disease"/>
            <person name="Wu L."/>
            <person name="Ma J."/>
        </authorList>
    </citation>
    <scope>NUCLEOTIDE SEQUENCE [LARGE SCALE GENOMIC DNA]</scope>
    <source>
        <strain evidence="4">JCM 14545</strain>
    </source>
</reference>